<feature type="transmembrane region" description="Helical" evidence="5">
    <location>
        <begin position="50"/>
        <end position="68"/>
    </location>
</feature>
<feature type="transmembrane region" description="Helical" evidence="5">
    <location>
        <begin position="20"/>
        <end position="38"/>
    </location>
</feature>
<evidence type="ECO:0000256" key="3">
    <source>
        <dbReference type="ARBA" id="ARBA00022989"/>
    </source>
</evidence>
<evidence type="ECO:0008006" key="8">
    <source>
        <dbReference type="Google" id="ProtNLM"/>
    </source>
</evidence>
<dbReference type="InterPro" id="IPR019109">
    <property type="entry name" value="MamF_MmsF"/>
</dbReference>
<keyword evidence="2 5" id="KW-0812">Transmembrane</keyword>
<dbReference type="Pfam" id="PF09685">
    <property type="entry name" value="MamF_MmsF"/>
    <property type="match status" value="1"/>
</dbReference>
<feature type="transmembrane region" description="Helical" evidence="5">
    <location>
        <begin position="74"/>
        <end position="95"/>
    </location>
</feature>
<evidence type="ECO:0000256" key="4">
    <source>
        <dbReference type="ARBA" id="ARBA00023136"/>
    </source>
</evidence>
<sequence>MSMFPPDQPGTASQEDVQSNKWIAAAAYILFFLPLLAAKESRFAMYHGNQGLVLLLTSIAANVVLGLIPLLGLLLVPLANLALLVLAIIGIMNAINGTMKPLPLIGNVRIIKVP</sequence>
<comment type="subcellular location">
    <subcellularLocation>
        <location evidence="1">Membrane</location>
        <topology evidence="1">Multi-pass membrane protein</topology>
    </subcellularLocation>
</comment>
<evidence type="ECO:0000256" key="5">
    <source>
        <dbReference type="SAM" id="Phobius"/>
    </source>
</evidence>
<organism evidence="6 7">
    <name type="scientific">Paenibacillus solanacearum</name>
    <dbReference type="NCBI Taxonomy" id="2048548"/>
    <lineage>
        <taxon>Bacteria</taxon>
        <taxon>Bacillati</taxon>
        <taxon>Bacillota</taxon>
        <taxon>Bacilli</taxon>
        <taxon>Bacillales</taxon>
        <taxon>Paenibacillaceae</taxon>
        <taxon>Paenibacillus</taxon>
    </lineage>
</organism>
<evidence type="ECO:0000256" key="1">
    <source>
        <dbReference type="ARBA" id="ARBA00004141"/>
    </source>
</evidence>
<accession>A0A916NJI3</accession>
<reference evidence="6" key="1">
    <citation type="submission" date="2021-06" db="EMBL/GenBank/DDBJ databases">
        <authorList>
            <person name="Criscuolo A."/>
        </authorList>
    </citation>
    <scope>NUCLEOTIDE SEQUENCE</scope>
    <source>
        <strain evidence="6">CIP111600</strain>
    </source>
</reference>
<evidence type="ECO:0000313" key="7">
    <source>
        <dbReference type="Proteomes" id="UP000693672"/>
    </source>
</evidence>
<evidence type="ECO:0000313" key="6">
    <source>
        <dbReference type="EMBL" id="CAG7635295.1"/>
    </source>
</evidence>
<gene>
    <name evidence="6" type="ORF">PAESOLCIP111_03647</name>
</gene>
<dbReference type="EMBL" id="CAJVAS010000016">
    <property type="protein sequence ID" value="CAG7635295.1"/>
    <property type="molecule type" value="Genomic_DNA"/>
</dbReference>
<keyword evidence="3 5" id="KW-1133">Transmembrane helix</keyword>
<name>A0A916NJI3_9BACL</name>
<keyword evidence="4 5" id="KW-0472">Membrane</keyword>
<proteinExistence type="predicted"/>
<dbReference type="AlphaFoldDB" id="A0A916NJI3"/>
<dbReference type="Proteomes" id="UP000693672">
    <property type="component" value="Unassembled WGS sequence"/>
</dbReference>
<comment type="caution">
    <text evidence="6">The sequence shown here is derived from an EMBL/GenBank/DDBJ whole genome shotgun (WGS) entry which is preliminary data.</text>
</comment>
<keyword evidence="7" id="KW-1185">Reference proteome</keyword>
<evidence type="ECO:0000256" key="2">
    <source>
        <dbReference type="ARBA" id="ARBA00022692"/>
    </source>
</evidence>
<protein>
    <recommendedName>
        <fullName evidence="8">DUF4870 domain-containing protein</fullName>
    </recommendedName>
</protein>